<comment type="caution">
    <text evidence="5">The sequence shown here is derived from an EMBL/GenBank/DDBJ whole genome shotgun (WGS) entry which is preliminary data.</text>
</comment>
<feature type="region of interest" description="Disordered" evidence="2">
    <location>
        <begin position="500"/>
        <end position="554"/>
    </location>
</feature>
<dbReference type="PANTHER" id="PTHR30404">
    <property type="entry name" value="N-ACETYLMURAMOYL-L-ALANINE AMIDASE"/>
    <property type="match status" value="1"/>
</dbReference>
<dbReference type="SUPFAM" id="SSF53187">
    <property type="entry name" value="Zn-dependent exopeptidases"/>
    <property type="match status" value="1"/>
</dbReference>
<evidence type="ECO:0000256" key="2">
    <source>
        <dbReference type="SAM" id="MobiDB-lite"/>
    </source>
</evidence>
<feature type="signal peptide" evidence="3">
    <location>
        <begin position="1"/>
        <end position="23"/>
    </location>
</feature>
<dbReference type="InterPro" id="IPR050695">
    <property type="entry name" value="N-acetylmuramoyl_amidase_3"/>
</dbReference>
<feature type="chain" id="PRO_5038817400" evidence="3">
    <location>
        <begin position="24"/>
        <end position="959"/>
    </location>
</feature>
<name>A0A4Q0I1U1_9FIRM</name>
<keyword evidence="1" id="KW-0378">Hydrolase</keyword>
<feature type="compositionally biased region" description="Low complexity" evidence="2">
    <location>
        <begin position="503"/>
        <end position="550"/>
    </location>
</feature>
<keyword evidence="3" id="KW-0732">Signal</keyword>
<dbReference type="EMBL" id="RLII01000022">
    <property type="protein sequence ID" value="RXE58190.1"/>
    <property type="molecule type" value="Genomic_DNA"/>
</dbReference>
<dbReference type="GO" id="GO:0009253">
    <property type="term" value="P:peptidoglycan catabolic process"/>
    <property type="evidence" value="ECO:0007669"/>
    <property type="project" value="InterPro"/>
</dbReference>
<feature type="domain" description="MurNAc-LAA" evidence="4">
    <location>
        <begin position="837"/>
        <end position="952"/>
    </location>
</feature>
<gene>
    <name evidence="5" type="ORF">EFD62_13460</name>
</gene>
<evidence type="ECO:0000259" key="4">
    <source>
        <dbReference type="SMART" id="SM00646"/>
    </source>
</evidence>
<evidence type="ECO:0000256" key="1">
    <source>
        <dbReference type="ARBA" id="ARBA00022801"/>
    </source>
</evidence>
<sequence>MKRGLFILFVVMSLVFNCFSMFAEALTLNYDGKVQEYTGNIFTLKVNNEIVDTDIPPIIINGRSLVPVRAIFEKLGAKVGWDAASKKVTVSYDGNTIELKINDVYALVNGTKVEMEVPAKIINDRTLVPLRFVGEQLGMEVGWYPEKGEISLNGKKSAVASINDINYKTEGNLHQVKIELDACREYKVMRAANPDRIVVDFPNTKLSNVQSSISVGSELVNSIRCGNPDDKTARVVLDVVGQPQYIVKEDGNSIVLNLQKENTYSTPGTVGSSNKLDIEHIIKTDHEEIHIKCDSISGYNSFALPDPERIVVDVSGAYIEGEIKNIEVKSNLIKAIRSANQVDNVARVVVDLQQKLNHRVIKSGEYLIVYISRAPIPENPVLSLPNRGGSGKDNGARDNVLYVAYEPDVDKDQVVLSLNSYENYNIVKNVEKNRIVIDIPNALGPSEEKTIGVGSDMIESIKYIGFDKSYSQVAILLKGKAQYQVIEKEGKLILAISEASPDSPSISPTVKPTPTVTPTVTPTATPTPTVTPTATPTSSVSPTPTATLTPGKTPSGEDGLVSVDYVVTSSYSKVIVEVNNYEDYDIKRISQPDRIVIDIQGARVDKKADTIEVKKGLISAIRYSQYEIGVVRVVIDLKGNPQYHVGELEGKLEIYLMEPTFKNIQYNNTMDRVHFILEGAKLTEGGANLKKLYTEKYGLDGKRYTITFPSDLADIGSGIMQIDDGMVDYVEITQNADTNETSIEFNTKESYSYLVITRGDVKNTTITLLKKASKADRLVVIDAGHGGSEPGAVHGGYYEKDFNIDIAKRLNELLKSKNVNTYMIREDDSYVGLYERAYIANNLNATLFLSIHNNAYYSKYHGTETLYYPSHSGSTGLTGKRFAQIIQNNLISKLNTKDRGIVERPNLVVLKATKMPAALAEIAFMTNSEDMEKLKTEEFRQKAAEALCDSILKALQEIE</sequence>
<dbReference type="Pfam" id="PF01520">
    <property type="entry name" value="Amidase_3"/>
    <property type="match status" value="1"/>
</dbReference>
<dbReference type="GO" id="GO:0030288">
    <property type="term" value="C:outer membrane-bounded periplasmic space"/>
    <property type="evidence" value="ECO:0007669"/>
    <property type="project" value="TreeGrafter"/>
</dbReference>
<protein>
    <submittedName>
        <fullName evidence="5">AMIN domain-containing protein</fullName>
    </submittedName>
</protein>
<dbReference type="Gene3D" id="3.40.630.40">
    <property type="entry name" value="Zn-dependent exopeptidases"/>
    <property type="match status" value="1"/>
</dbReference>
<dbReference type="AlphaFoldDB" id="A0A4Q0I1U1"/>
<evidence type="ECO:0000313" key="6">
    <source>
        <dbReference type="Proteomes" id="UP000289166"/>
    </source>
</evidence>
<dbReference type="Pfam" id="PF11741">
    <property type="entry name" value="AMIN"/>
    <property type="match status" value="4"/>
</dbReference>
<dbReference type="InterPro" id="IPR021731">
    <property type="entry name" value="AMIN_dom"/>
</dbReference>
<dbReference type="Gene3D" id="3.30.457.10">
    <property type="entry name" value="Copper amine oxidase-like, N-terminal domain"/>
    <property type="match status" value="1"/>
</dbReference>
<dbReference type="Proteomes" id="UP000289166">
    <property type="component" value="Unassembled WGS sequence"/>
</dbReference>
<dbReference type="CDD" id="cd02696">
    <property type="entry name" value="MurNAc-LAA"/>
    <property type="match status" value="1"/>
</dbReference>
<dbReference type="InterPro" id="IPR012854">
    <property type="entry name" value="Cu_amine_oxidase-like_N"/>
</dbReference>
<evidence type="ECO:0000256" key="3">
    <source>
        <dbReference type="SAM" id="SignalP"/>
    </source>
</evidence>
<dbReference type="SMART" id="SM00646">
    <property type="entry name" value="Ami_3"/>
    <property type="match status" value="1"/>
</dbReference>
<dbReference type="Pfam" id="PF07833">
    <property type="entry name" value="Cu_amine_oxidN1"/>
    <property type="match status" value="1"/>
</dbReference>
<keyword evidence="6" id="KW-1185">Reference proteome</keyword>
<organism evidence="5 6">
    <name type="scientific">Acetivibrio mesophilus</name>
    <dbReference type="NCBI Taxonomy" id="2487273"/>
    <lineage>
        <taxon>Bacteria</taxon>
        <taxon>Bacillati</taxon>
        <taxon>Bacillota</taxon>
        <taxon>Clostridia</taxon>
        <taxon>Eubacteriales</taxon>
        <taxon>Oscillospiraceae</taxon>
        <taxon>Acetivibrio</taxon>
    </lineage>
</organism>
<dbReference type="InterPro" id="IPR002508">
    <property type="entry name" value="MurNAc-LAA_cat"/>
</dbReference>
<dbReference type="Gene3D" id="2.60.40.3500">
    <property type="match status" value="4"/>
</dbReference>
<evidence type="ECO:0000313" key="5">
    <source>
        <dbReference type="EMBL" id="RXE58190.1"/>
    </source>
</evidence>
<dbReference type="OrthoDB" id="43070at2"/>
<dbReference type="PANTHER" id="PTHR30404:SF0">
    <property type="entry name" value="N-ACETYLMURAMOYL-L-ALANINE AMIDASE AMIC"/>
    <property type="match status" value="1"/>
</dbReference>
<dbReference type="SUPFAM" id="SSF55383">
    <property type="entry name" value="Copper amine oxidase, domain N"/>
    <property type="match status" value="1"/>
</dbReference>
<reference evidence="6" key="1">
    <citation type="submission" date="2018-11" db="EMBL/GenBank/DDBJ databases">
        <title>Genome sequencing of a novel mesophilic and cellulolytic organism within the genus Hungateiclostridium.</title>
        <authorList>
            <person name="Rettenmaier R."/>
            <person name="Liebl W."/>
            <person name="Zverlov V."/>
        </authorList>
    </citation>
    <scope>NUCLEOTIDE SEQUENCE [LARGE SCALE GENOMIC DNA]</scope>
    <source>
        <strain evidence="6">N2K1</strain>
    </source>
</reference>
<proteinExistence type="predicted"/>
<accession>A0A4Q0I1U1</accession>
<dbReference type="GO" id="GO:0008745">
    <property type="term" value="F:N-acetylmuramoyl-L-alanine amidase activity"/>
    <property type="evidence" value="ECO:0007669"/>
    <property type="project" value="InterPro"/>
</dbReference>
<dbReference type="InterPro" id="IPR036582">
    <property type="entry name" value="Mao_N_sf"/>
</dbReference>
<dbReference type="RefSeq" id="WP_128706277.1">
    <property type="nucleotide sequence ID" value="NZ_RLII01000022.1"/>
</dbReference>